<evidence type="ECO:0000256" key="3">
    <source>
        <dbReference type="ARBA" id="ARBA00022827"/>
    </source>
</evidence>
<keyword evidence="2" id="KW-0285">Flavoprotein</keyword>
<dbReference type="GO" id="GO:0050661">
    <property type="term" value="F:NADP binding"/>
    <property type="evidence" value="ECO:0007669"/>
    <property type="project" value="InterPro"/>
</dbReference>
<evidence type="ECO:0000256" key="1">
    <source>
        <dbReference type="ARBA" id="ARBA00009183"/>
    </source>
</evidence>
<evidence type="ECO:0000256" key="5">
    <source>
        <dbReference type="ARBA" id="ARBA00023002"/>
    </source>
</evidence>
<dbReference type="GO" id="GO:0004499">
    <property type="term" value="F:N,N-dimethylaniline monooxygenase activity"/>
    <property type="evidence" value="ECO:0007669"/>
    <property type="project" value="InterPro"/>
</dbReference>
<dbReference type="CDD" id="cd05191">
    <property type="entry name" value="NAD_bind_amino_acid_DH"/>
    <property type="match status" value="1"/>
</dbReference>
<dbReference type="InterPro" id="IPR050346">
    <property type="entry name" value="FMO-like"/>
</dbReference>
<reference evidence="7" key="2">
    <citation type="submission" date="2023-05" db="EMBL/GenBank/DDBJ databases">
        <authorList>
            <consortium name="Lawrence Berkeley National Laboratory"/>
            <person name="Steindorff A."/>
            <person name="Hensen N."/>
            <person name="Bonometti L."/>
            <person name="Westerberg I."/>
            <person name="Brannstrom I.O."/>
            <person name="Guillou S."/>
            <person name="Cros-Aarteil S."/>
            <person name="Calhoun S."/>
            <person name="Haridas S."/>
            <person name="Kuo A."/>
            <person name="Mondo S."/>
            <person name="Pangilinan J."/>
            <person name="Riley R."/>
            <person name="Labutti K."/>
            <person name="Andreopoulos B."/>
            <person name="Lipzen A."/>
            <person name="Chen C."/>
            <person name="Yanf M."/>
            <person name="Daum C."/>
            <person name="Ng V."/>
            <person name="Clum A."/>
            <person name="Ohm R."/>
            <person name="Martin F."/>
            <person name="Silar P."/>
            <person name="Natvig D."/>
            <person name="Lalanne C."/>
            <person name="Gautier V."/>
            <person name="Ament-Velasquez S.L."/>
            <person name="Kruys A."/>
            <person name="Hutchinson M.I."/>
            <person name="Powell A.J."/>
            <person name="Barry K."/>
            <person name="Miller A.N."/>
            <person name="Grigoriev I.V."/>
            <person name="Debuchy R."/>
            <person name="Gladieux P."/>
            <person name="Thoren M.H."/>
            <person name="Johannesson H."/>
        </authorList>
    </citation>
    <scope>NUCLEOTIDE SEQUENCE</scope>
    <source>
        <strain evidence="7">PSN243</strain>
    </source>
</reference>
<dbReference type="PIRSF" id="PIRSF000332">
    <property type="entry name" value="FMO"/>
    <property type="match status" value="1"/>
</dbReference>
<gene>
    <name evidence="7" type="ORF">QBC34DRAFT_454911</name>
</gene>
<dbReference type="InterPro" id="IPR020946">
    <property type="entry name" value="Flavin_mOase-like"/>
</dbReference>
<sequence length="666" mass="74334">MRVAVIGAGPSGLVTLKYLLTAHEFFDIDPFEVILLEAEGSVGGTFTYRTYEDAEMVSSKQLTTFSDFRPTSEDPDFLSAARYIRYLNEYCTHFGLWPHIKLSSRVTSLARNPKGGHIVSYTSAESGKTAEWKCDAVAICSGLHVTPSIPKLDGIENVPVSFHSVDFKTRSQFGTDKTVLVLGTGETGMDIAHMAVTSPTKRVVLSHRDGFLCAPKRIPDPVIFPILGNKPDPTKLRVPVDVSTASLFESAYVHPRLHPLLWANYDWFCKSTLWLVSGSRHGLGQFVGGISDARYHVKKIFFMKSNKAMPYISEPYRAATQSSLLQRIRSSLLQIPILPTHGRHIDLAPWPSHIDRTGTVHFQPTNRPESHRLRNETIKPDILIFATGYTQTFPFLNQTPHKTECYPTPSSPSMIRSVFSASDPSAGYIGFVRPSFGAIPPLSEFQAQLWIYTLLHPEIIPTLDLEVEEFYKLDPPPGWRIQYGVDHERYAYQLACDMGAAPSFTQVLKVAWRSKEEDGWWRLPLVWALGANFNVKFRLVGPWRWQGATGVLVGELWDTIARRGGFFGHVALSGLPMVVFGTLGLVLWLLEPILGVVLPVRDHRFLKAGWRETASSSSPLLITWTTVLLSGFRNPVNNSGETGWSSSSQYPCLTSNLSAPGRMNRL</sequence>
<dbReference type="SUPFAM" id="SSF51905">
    <property type="entry name" value="FAD/NAD(P)-binding domain"/>
    <property type="match status" value="1"/>
</dbReference>
<dbReference type="PRINTS" id="PR00370">
    <property type="entry name" value="FMOXYGENASE"/>
</dbReference>
<evidence type="ECO:0008006" key="9">
    <source>
        <dbReference type="Google" id="ProtNLM"/>
    </source>
</evidence>
<dbReference type="InterPro" id="IPR036188">
    <property type="entry name" value="FAD/NAD-bd_sf"/>
</dbReference>
<keyword evidence="6" id="KW-0812">Transmembrane</keyword>
<evidence type="ECO:0000313" key="8">
    <source>
        <dbReference type="Proteomes" id="UP001321760"/>
    </source>
</evidence>
<dbReference type="Gene3D" id="3.50.50.60">
    <property type="entry name" value="FAD/NAD(P)-binding domain"/>
    <property type="match status" value="1"/>
</dbReference>
<dbReference type="InterPro" id="IPR000960">
    <property type="entry name" value="Flavin_mOase"/>
</dbReference>
<protein>
    <recommendedName>
        <fullName evidence="9">Monooxygenase</fullName>
    </recommendedName>
</protein>
<proteinExistence type="inferred from homology"/>
<evidence type="ECO:0000256" key="2">
    <source>
        <dbReference type="ARBA" id="ARBA00022630"/>
    </source>
</evidence>
<keyword evidence="3" id="KW-0274">FAD</keyword>
<feature type="transmembrane region" description="Helical" evidence="6">
    <location>
        <begin position="577"/>
        <end position="598"/>
    </location>
</feature>
<comment type="caution">
    <text evidence="7">The sequence shown here is derived from an EMBL/GenBank/DDBJ whole genome shotgun (WGS) entry which is preliminary data.</text>
</comment>
<dbReference type="GO" id="GO:0050660">
    <property type="term" value="F:flavin adenine dinucleotide binding"/>
    <property type="evidence" value="ECO:0007669"/>
    <property type="project" value="InterPro"/>
</dbReference>
<evidence type="ECO:0000256" key="4">
    <source>
        <dbReference type="ARBA" id="ARBA00022857"/>
    </source>
</evidence>
<dbReference type="PANTHER" id="PTHR23023">
    <property type="entry name" value="DIMETHYLANILINE MONOOXYGENASE"/>
    <property type="match status" value="1"/>
</dbReference>
<evidence type="ECO:0000313" key="7">
    <source>
        <dbReference type="EMBL" id="KAK4442431.1"/>
    </source>
</evidence>
<evidence type="ECO:0000256" key="6">
    <source>
        <dbReference type="SAM" id="Phobius"/>
    </source>
</evidence>
<reference evidence="7" key="1">
    <citation type="journal article" date="2023" name="Mol. Phylogenet. Evol.">
        <title>Genome-scale phylogeny and comparative genomics of the fungal order Sordariales.</title>
        <authorList>
            <person name="Hensen N."/>
            <person name="Bonometti L."/>
            <person name="Westerberg I."/>
            <person name="Brannstrom I.O."/>
            <person name="Guillou S."/>
            <person name="Cros-Aarteil S."/>
            <person name="Calhoun S."/>
            <person name="Haridas S."/>
            <person name="Kuo A."/>
            <person name="Mondo S."/>
            <person name="Pangilinan J."/>
            <person name="Riley R."/>
            <person name="LaButti K."/>
            <person name="Andreopoulos B."/>
            <person name="Lipzen A."/>
            <person name="Chen C."/>
            <person name="Yan M."/>
            <person name="Daum C."/>
            <person name="Ng V."/>
            <person name="Clum A."/>
            <person name="Steindorff A."/>
            <person name="Ohm R.A."/>
            <person name="Martin F."/>
            <person name="Silar P."/>
            <person name="Natvig D.O."/>
            <person name="Lalanne C."/>
            <person name="Gautier V."/>
            <person name="Ament-Velasquez S.L."/>
            <person name="Kruys A."/>
            <person name="Hutchinson M.I."/>
            <person name="Powell A.J."/>
            <person name="Barry K."/>
            <person name="Miller A.N."/>
            <person name="Grigoriev I.V."/>
            <person name="Debuchy R."/>
            <person name="Gladieux P."/>
            <person name="Hiltunen Thoren M."/>
            <person name="Johannesson H."/>
        </authorList>
    </citation>
    <scope>NUCLEOTIDE SEQUENCE</scope>
    <source>
        <strain evidence="7">PSN243</strain>
    </source>
</reference>
<keyword evidence="4" id="KW-0521">NADP</keyword>
<name>A0AAV9G5M1_9PEZI</name>
<keyword evidence="5" id="KW-0560">Oxidoreductase</keyword>
<dbReference type="Proteomes" id="UP001321760">
    <property type="component" value="Unassembled WGS sequence"/>
</dbReference>
<organism evidence="7 8">
    <name type="scientific">Podospora aff. communis PSN243</name>
    <dbReference type="NCBI Taxonomy" id="3040156"/>
    <lineage>
        <taxon>Eukaryota</taxon>
        <taxon>Fungi</taxon>
        <taxon>Dikarya</taxon>
        <taxon>Ascomycota</taxon>
        <taxon>Pezizomycotina</taxon>
        <taxon>Sordariomycetes</taxon>
        <taxon>Sordariomycetidae</taxon>
        <taxon>Sordariales</taxon>
        <taxon>Podosporaceae</taxon>
        <taxon>Podospora</taxon>
    </lineage>
</organism>
<keyword evidence="8" id="KW-1185">Reference proteome</keyword>
<accession>A0AAV9G5M1</accession>
<dbReference type="Pfam" id="PF00743">
    <property type="entry name" value="FMO-like"/>
    <property type="match status" value="2"/>
</dbReference>
<comment type="similarity">
    <text evidence="1">Belongs to the FMO family.</text>
</comment>
<dbReference type="EMBL" id="MU866017">
    <property type="protein sequence ID" value="KAK4442431.1"/>
    <property type="molecule type" value="Genomic_DNA"/>
</dbReference>
<keyword evidence="6" id="KW-0472">Membrane</keyword>
<dbReference type="AlphaFoldDB" id="A0AAV9G5M1"/>
<keyword evidence="6" id="KW-1133">Transmembrane helix</keyword>